<evidence type="ECO:0000256" key="1">
    <source>
        <dbReference type="SAM" id="SignalP"/>
    </source>
</evidence>
<comment type="caution">
    <text evidence="2">The sequence shown here is derived from an EMBL/GenBank/DDBJ whole genome shotgun (WGS) entry which is preliminary data.</text>
</comment>
<accession>A0A0W0WBH6</accession>
<dbReference type="AlphaFoldDB" id="A0A0W0WBH6"/>
<evidence type="ECO:0000313" key="2">
    <source>
        <dbReference type="EMBL" id="KTD29716.1"/>
    </source>
</evidence>
<dbReference type="PATRIC" id="fig|466.6.peg.953"/>
<dbReference type="OrthoDB" id="5653424at2"/>
<feature type="chain" id="PRO_5006915324" evidence="1">
    <location>
        <begin position="22"/>
        <end position="267"/>
    </location>
</feature>
<feature type="signal peptide" evidence="1">
    <location>
        <begin position="1"/>
        <end position="21"/>
    </location>
</feature>
<gene>
    <name evidence="2" type="ORF">Lmac_0891</name>
</gene>
<keyword evidence="1" id="KW-0732">Signal</keyword>
<proteinExistence type="predicted"/>
<keyword evidence="3" id="KW-1185">Reference proteome</keyword>
<sequence>MNTKLCSFSAILSLSGGVVFATVPVDLMYNSKPIDALCFFDRENDSKRISLKNCGFTKEKYVVKGQNNHLIAKGYIGYNWQNSDAQNAAEGYSYYKIFKAGKGQYWLYTINSGGGSGEFSTIYLVKRKNPDTLEIQDIAGGDRCNGGVQAVSEINNKLHFSVNLTAYDLIALSKTPFPHLKAYEDLAACAVCCVAKAFYQVTLGTQPQLKYVNFQNLKESSEMPEQGAYQACFNQLFTSYATAGTSQFKQIQLDEFADKFNETCIKK</sequence>
<dbReference type="EMBL" id="LNYL01000022">
    <property type="protein sequence ID" value="KTD29716.1"/>
    <property type="molecule type" value="Genomic_DNA"/>
</dbReference>
<reference evidence="2 3" key="1">
    <citation type="submission" date="2015-11" db="EMBL/GenBank/DDBJ databases">
        <title>Genomic analysis of 38 Legionella species identifies large and diverse effector repertoires.</title>
        <authorList>
            <person name="Burstein D."/>
            <person name="Amaro F."/>
            <person name="Zusman T."/>
            <person name="Lifshitz Z."/>
            <person name="Cohen O."/>
            <person name="Gilbert J.A."/>
            <person name="Pupko T."/>
            <person name="Shuman H.A."/>
            <person name="Segal G."/>
        </authorList>
    </citation>
    <scope>NUCLEOTIDE SEQUENCE [LARGE SCALE GENOMIC DNA]</scope>
    <source>
        <strain evidence="2 3">PX-1-G2-E2</strain>
    </source>
</reference>
<evidence type="ECO:0000313" key="3">
    <source>
        <dbReference type="Proteomes" id="UP000054908"/>
    </source>
</evidence>
<protein>
    <submittedName>
        <fullName evidence="2">Uncharacterized protein</fullName>
    </submittedName>
</protein>
<dbReference type="RefSeq" id="WP_058451699.1">
    <property type="nucleotide sequence ID" value="NZ_CAAAIB010000003.1"/>
</dbReference>
<name>A0A0W0WBH6_9GAMM</name>
<organism evidence="2 3">
    <name type="scientific">Legionella maceachernii</name>
    <dbReference type="NCBI Taxonomy" id="466"/>
    <lineage>
        <taxon>Bacteria</taxon>
        <taxon>Pseudomonadati</taxon>
        <taxon>Pseudomonadota</taxon>
        <taxon>Gammaproteobacteria</taxon>
        <taxon>Legionellales</taxon>
        <taxon>Legionellaceae</taxon>
        <taxon>Legionella</taxon>
    </lineage>
</organism>
<dbReference type="Proteomes" id="UP000054908">
    <property type="component" value="Unassembled WGS sequence"/>
</dbReference>